<evidence type="ECO:0000313" key="3">
    <source>
        <dbReference type="EnsemblPlants" id="KRH16459"/>
    </source>
</evidence>
<organism evidence="2">
    <name type="scientific">Glycine max</name>
    <name type="common">Soybean</name>
    <name type="synonym">Glycine hispida</name>
    <dbReference type="NCBI Taxonomy" id="3847"/>
    <lineage>
        <taxon>Eukaryota</taxon>
        <taxon>Viridiplantae</taxon>
        <taxon>Streptophyta</taxon>
        <taxon>Embryophyta</taxon>
        <taxon>Tracheophyta</taxon>
        <taxon>Spermatophyta</taxon>
        <taxon>Magnoliopsida</taxon>
        <taxon>eudicotyledons</taxon>
        <taxon>Gunneridae</taxon>
        <taxon>Pentapetalae</taxon>
        <taxon>rosids</taxon>
        <taxon>fabids</taxon>
        <taxon>Fabales</taxon>
        <taxon>Fabaceae</taxon>
        <taxon>Papilionoideae</taxon>
        <taxon>50 kb inversion clade</taxon>
        <taxon>NPAAA clade</taxon>
        <taxon>indigoferoid/millettioid clade</taxon>
        <taxon>Phaseoleae</taxon>
        <taxon>Glycine</taxon>
        <taxon>Glycine subgen. Soja</taxon>
    </lineage>
</organism>
<dbReference type="AlphaFoldDB" id="A0A0R0GNV1"/>
<dbReference type="Gramene" id="KRH16459">
    <property type="protein sequence ID" value="KRH16459"/>
    <property type="gene ID" value="GLYMA_14G156800"/>
</dbReference>
<sequence>MKMNTKVKVNATVIPAPRKSVKRMMLETMVGFLARLCFTSNSKYQVRVSSHMDRGTRHKKNKRIYATTDHT</sequence>
<name>A0A0R0GNV1_SOYBN</name>
<dbReference type="OrthoDB" id="1436593at2759"/>
<protein>
    <submittedName>
        <fullName evidence="2 3">Uncharacterized protein</fullName>
    </submittedName>
</protein>
<evidence type="ECO:0000256" key="1">
    <source>
        <dbReference type="SAM" id="MobiDB-lite"/>
    </source>
</evidence>
<dbReference type="EMBL" id="CM000847">
    <property type="protein sequence ID" value="KRH16459.1"/>
    <property type="molecule type" value="Genomic_DNA"/>
</dbReference>
<dbReference type="OMA" id="ENKTRCH"/>
<dbReference type="EnsemblPlants" id="KRH16459">
    <property type="protein sequence ID" value="KRH16459"/>
    <property type="gene ID" value="GLYMA_14G156800"/>
</dbReference>
<dbReference type="InParanoid" id="A0A0R0GNV1"/>
<evidence type="ECO:0000313" key="4">
    <source>
        <dbReference type="Proteomes" id="UP000008827"/>
    </source>
</evidence>
<evidence type="ECO:0000313" key="2">
    <source>
        <dbReference type="EMBL" id="KRH16459.1"/>
    </source>
</evidence>
<reference evidence="2 3" key="1">
    <citation type="journal article" date="2010" name="Nature">
        <title>Genome sequence of the palaeopolyploid soybean.</title>
        <authorList>
            <person name="Schmutz J."/>
            <person name="Cannon S.B."/>
            <person name="Schlueter J."/>
            <person name="Ma J."/>
            <person name="Mitros T."/>
            <person name="Nelson W."/>
            <person name="Hyten D.L."/>
            <person name="Song Q."/>
            <person name="Thelen J.J."/>
            <person name="Cheng J."/>
            <person name="Xu D."/>
            <person name="Hellsten U."/>
            <person name="May G.D."/>
            <person name="Yu Y."/>
            <person name="Sakurai T."/>
            <person name="Umezawa T."/>
            <person name="Bhattacharyya M.K."/>
            <person name="Sandhu D."/>
            <person name="Valliyodan B."/>
            <person name="Lindquist E."/>
            <person name="Peto M."/>
            <person name="Grant D."/>
            <person name="Shu S."/>
            <person name="Goodstein D."/>
            <person name="Barry K."/>
            <person name="Futrell-Griggs M."/>
            <person name="Abernathy B."/>
            <person name="Du J."/>
            <person name="Tian Z."/>
            <person name="Zhu L."/>
            <person name="Gill N."/>
            <person name="Joshi T."/>
            <person name="Libault M."/>
            <person name="Sethuraman A."/>
            <person name="Zhang X.-C."/>
            <person name="Shinozaki K."/>
            <person name="Nguyen H.T."/>
            <person name="Wing R.A."/>
            <person name="Cregan P."/>
            <person name="Specht J."/>
            <person name="Grimwood J."/>
            <person name="Rokhsar D."/>
            <person name="Stacey G."/>
            <person name="Shoemaker R.C."/>
            <person name="Jackson S.A."/>
        </authorList>
    </citation>
    <scope>NUCLEOTIDE SEQUENCE [LARGE SCALE GENOMIC DNA]</scope>
    <source>
        <strain evidence="3">cv. Williams 82</strain>
        <tissue evidence="2">Callus</tissue>
    </source>
</reference>
<dbReference type="Proteomes" id="UP000008827">
    <property type="component" value="Chromosome 14"/>
</dbReference>
<feature type="region of interest" description="Disordered" evidence="1">
    <location>
        <begin position="49"/>
        <end position="71"/>
    </location>
</feature>
<reference evidence="3" key="2">
    <citation type="submission" date="2018-02" db="UniProtKB">
        <authorList>
            <consortium name="EnsemblPlants"/>
        </authorList>
    </citation>
    <scope>IDENTIFICATION</scope>
    <source>
        <strain evidence="3">Williams 82</strain>
    </source>
</reference>
<gene>
    <name evidence="2" type="ORF">GLYMA_14G156800</name>
</gene>
<keyword evidence="4" id="KW-1185">Reference proteome</keyword>
<proteinExistence type="predicted"/>
<reference evidence="2" key="3">
    <citation type="submission" date="2018-07" db="EMBL/GenBank/DDBJ databases">
        <title>WGS assembly of Glycine max.</title>
        <authorList>
            <person name="Schmutz J."/>
            <person name="Cannon S."/>
            <person name="Schlueter J."/>
            <person name="Ma J."/>
            <person name="Mitros T."/>
            <person name="Nelson W."/>
            <person name="Hyten D."/>
            <person name="Song Q."/>
            <person name="Thelen J."/>
            <person name="Cheng J."/>
            <person name="Xu D."/>
            <person name="Hellsten U."/>
            <person name="May G."/>
            <person name="Yu Y."/>
            <person name="Sakurai T."/>
            <person name="Umezawa T."/>
            <person name="Bhattacharyya M."/>
            <person name="Sandhu D."/>
            <person name="Valliyodan B."/>
            <person name="Lindquist E."/>
            <person name="Peto M."/>
            <person name="Grant D."/>
            <person name="Shu S."/>
            <person name="Goodstein D."/>
            <person name="Barry K."/>
            <person name="Futrell-Griggs M."/>
            <person name="Abernathy B."/>
            <person name="Du J."/>
            <person name="Tian Z."/>
            <person name="Zhu L."/>
            <person name="Gill N."/>
            <person name="Joshi T."/>
            <person name="Libault M."/>
            <person name="Sethuraman A."/>
            <person name="Zhang X."/>
            <person name="Shinozaki K."/>
            <person name="Nguyen H."/>
            <person name="Wing R."/>
            <person name="Cregan P."/>
            <person name="Specht J."/>
            <person name="Grimwood J."/>
            <person name="Rokhsar D."/>
            <person name="Stacey G."/>
            <person name="Shoemaker R."/>
            <person name="Jackson S."/>
        </authorList>
    </citation>
    <scope>NUCLEOTIDE SEQUENCE</scope>
    <source>
        <tissue evidence="2">Callus</tissue>
    </source>
</reference>
<accession>A0A0R0GNV1</accession>